<accession>A0A0L0P8F7</accession>
<reference evidence="2" key="1">
    <citation type="journal article" date="2015" name="BMC Genomics">
        <title>Draft genome of a commonly misdiagnosed multidrug resistant pathogen Candida auris.</title>
        <authorList>
            <person name="Chatterjee S."/>
            <person name="Alampalli S.V."/>
            <person name="Nageshan R.K."/>
            <person name="Chettiar S.T."/>
            <person name="Joshi S."/>
            <person name="Tatu U.S."/>
        </authorList>
    </citation>
    <scope>NUCLEOTIDE SEQUENCE [LARGE SCALE GENOMIC DNA]</scope>
    <source>
        <strain evidence="2">6684</strain>
    </source>
</reference>
<gene>
    <name evidence="1" type="ORF">QG37_00565</name>
</gene>
<comment type="caution">
    <text evidence="1">The sequence shown here is derived from an EMBL/GenBank/DDBJ whole genome shotgun (WGS) entry which is preliminary data.</text>
</comment>
<protein>
    <submittedName>
        <fullName evidence="1">Uncharacterized protein</fullName>
    </submittedName>
</protein>
<evidence type="ECO:0000313" key="1">
    <source>
        <dbReference type="EMBL" id="KNE02311.1"/>
    </source>
</evidence>
<dbReference type="AlphaFoldDB" id="A0A0L0P8F7"/>
<proteinExistence type="predicted"/>
<sequence>MHSLLFSGDTEDLAATWVPNGCTLCSLRKELVVAVCGVRVLQRGTSHIVRRKLGKITNWRDYLIVTQVAVKREEARESAVKQDLGHLAKARKIKKCLYRKKKKKKKMRSPT</sequence>
<evidence type="ECO:0000313" key="2">
    <source>
        <dbReference type="Proteomes" id="UP000037122"/>
    </source>
</evidence>
<dbReference type="Proteomes" id="UP000037122">
    <property type="component" value="Unassembled WGS sequence"/>
</dbReference>
<name>A0A0L0P8F7_CANAR</name>
<organism evidence="1 2">
    <name type="scientific">Candidozyma auris</name>
    <name type="common">Yeast</name>
    <name type="synonym">Candida auris</name>
    <dbReference type="NCBI Taxonomy" id="498019"/>
    <lineage>
        <taxon>Eukaryota</taxon>
        <taxon>Fungi</taxon>
        <taxon>Dikarya</taxon>
        <taxon>Ascomycota</taxon>
        <taxon>Saccharomycotina</taxon>
        <taxon>Pichiomycetes</taxon>
        <taxon>Metschnikowiaceae</taxon>
        <taxon>Candidozyma</taxon>
    </lineage>
</organism>
<dbReference type="VEuPathDB" id="FungiDB:QG37_00565"/>
<dbReference type="EMBL" id="LGST01000004">
    <property type="protein sequence ID" value="KNE02311.1"/>
    <property type="molecule type" value="Genomic_DNA"/>
</dbReference>